<comment type="caution">
    <text evidence="3">The sequence shown here is derived from an EMBL/GenBank/DDBJ whole genome shotgun (WGS) entry which is preliminary data.</text>
</comment>
<feature type="domain" description="Glycolipid transfer protein" evidence="2">
    <location>
        <begin position="26"/>
        <end position="98"/>
    </location>
</feature>
<keyword evidence="4" id="KW-1185">Reference proteome</keyword>
<dbReference type="Gene3D" id="1.10.3520.10">
    <property type="entry name" value="Glycolipid transfer protein"/>
    <property type="match status" value="1"/>
</dbReference>
<dbReference type="InterPro" id="IPR036497">
    <property type="entry name" value="GLTP_sf"/>
</dbReference>
<name>A0A7J7IMB8_9RHOD</name>
<proteinExistence type="predicted"/>
<dbReference type="Pfam" id="PF08718">
    <property type="entry name" value="GLTP"/>
    <property type="match status" value="1"/>
</dbReference>
<dbReference type="SUPFAM" id="SSF110004">
    <property type="entry name" value="Glycolipid transfer protein, GLTP"/>
    <property type="match status" value="1"/>
</dbReference>
<dbReference type="EMBL" id="VWRR01000004">
    <property type="protein sequence ID" value="KAF6004256.1"/>
    <property type="molecule type" value="Genomic_DNA"/>
</dbReference>
<dbReference type="InterPro" id="IPR014830">
    <property type="entry name" value="Glycolipid_transfer_prot_dom"/>
</dbReference>
<keyword evidence="1" id="KW-0813">Transport</keyword>
<dbReference type="PANTHER" id="PTHR10219">
    <property type="entry name" value="GLYCOLIPID TRANSFER PROTEIN-RELATED"/>
    <property type="match status" value="1"/>
</dbReference>
<gene>
    <name evidence="3" type="ORF">F1559_004393</name>
</gene>
<dbReference type="GO" id="GO:1902388">
    <property type="term" value="F:ceramide 1-phosphate transfer activity"/>
    <property type="evidence" value="ECO:0007669"/>
    <property type="project" value="TreeGrafter"/>
</dbReference>
<dbReference type="AlphaFoldDB" id="A0A7J7IMB8"/>
<dbReference type="GO" id="GO:1902387">
    <property type="term" value="F:ceramide 1-phosphate binding"/>
    <property type="evidence" value="ECO:0007669"/>
    <property type="project" value="TreeGrafter"/>
</dbReference>
<organism evidence="3 4">
    <name type="scientific">Cyanidiococcus yangmingshanensis</name>
    <dbReference type="NCBI Taxonomy" id="2690220"/>
    <lineage>
        <taxon>Eukaryota</taxon>
        <taxon>Rhodophyta</taxon>
        <taxon>Bangiophyceae</taxon>
        <taxon>Cyanidiales</taxon>
        <taxon>Cyanidiaceae</taxon>
        <taxon>Cyanidiococcus</taxon>
    </lineage>
</organism>
<evidence type="ECO:0000256" key="1">
    <source>
        <dbReference type="ARBA" id="ARBA00022448"/>
    </source>
</evidence>
<dbReference type="GO" id="GO:0016020">
    <property type="term" value="C:membrane"/>
    <property type="evidence" value="ECO:0007669"/>
    <property type="project" value="TreeGrafter"/>
</dbReference>
<dbReference type="Proteomes" id="UP000530660">
    <property type="component" value="Unassembled WGS sequence"/>
</dbReference>
<dbReference type="PANTHER" id="PTHR10219:SF25">
    <property type="entry name" value="PLECKSTRIN HOMOLOGY DOMAIN-CONTAINING FAMILY A MEMBER 8"/>
    <property type="match status" value="1"/>
</dbReference>
<evidence type="ECO:0000259" key="2">
    <source>
        <dbReference type="Pfam" id="PF08718"/>
    </source>
</evidence>
<accession>A0A7J7IMB8</accession>
<reference evidence="3 4" key="1">
    <citation type="journal article" date="2020" name="J. Phycol.">
        <title>Comparative genome analysis reveals Cyanidiococcus gen. nov., a new extremophilic red algal genus sister to Cyanidioschyzon (Cyanidioschyzonaceae, Rhodophyta).</title>
        <authorList>
            <person name="Liu S.-L."/>
            <person name="Chiang Y.-R."/>
            <person name="Yoon H.S."/>
            <person name="Fu H.-Y."/>
        </authorList>
    </citation>
    <scope>NUCLEOTIDE SEQUENCE [LARGE SCALE GENOMIC DNA]</scope>
    <source>
        <strain evidence="3 4">THAL066</strain>
    </source>
</reference>
<evidence type="ECO:0000313" key="3">
    <source>
        <dbReference type="EMBL" id="KAF6004256.1"/>
    </source>
</evidence>
<dbReference type="GO" id="GO:0005829">
    <property type="term" value="C:cytosol"/>
    <property type="evidence" value="ECO:0007669"/>
    <property type="project" value="TreeGrafter"/>
</dbReference>
<protein>
    <recommendedName>
        <fullName evidence="2">Glycolipid transfer protein domain-containing protein</fullName>
    </recommendedName>
</protein>
<sequence>MDAAHCSVWLTPSLTAHRTGLNSTGMGEGTEHILWMKRAMQFVYMLLQMFVEDADLELCVYHSYRKTLRPCHPYIVRKVAENLHRFVPNRTGFVRRIHADEQFVLVQMKRFLKAIEPRLDILVDLYNSNNLERYCRRTCADLRQLALVCLKDQIGDELDD</sequence>
<dbReference type="OrthoDB" id="2478at2759"/>
<evidence type="ECO:0000313" key="4">
    <source>
        <dbReference type="Proteomes" id="UP000530660"/>
    </source>
</evidence>